<name>A0A5J4RFL1_9ZZZZ</name>
<dbReference type="AlphaFoldDB" id="A0A5J4RFL1"/>
<dbReference type="EMBL" id="SNRY01001341">
    <property type="protein sequence ID" value="KAA6331671.1"/>
    <property type="molecule type" value="Genomic_DNA"/>
</dbReference>
<reference evidence="1" key="1">
    <citation type="submission" date="2019-03" db="EMBL/GenBank/DDBJ databases">
        <title>Single cell metagenomics reveals metabolic interactions within the superorganism composed of flagellate Streblomastix strix and complex community of Bacteroidetes bacteria on its surface.</title>
        <authorList>
            <person name="Treitli S.C."/>
            <person name="Kolisko M."/>
            <person name="Husnik F."/>
            <person name="Keeling P."/>
            <person name="Hampl V."/>
        </authorList>
    </citation>
    <scope>NUCLEOTIDE SEQUENCE</scope>
    <source>
        <strain evidence="1">STM</strain>
    </source>
</reference>
<sequence>MNFSTKAETRLYSSFKPQTNVFNECQIGSKIYTGKISMTLVDSEDIFSQKLIVEVDGIFYEKNLIIDENIASSKEMNYSDLVGVSFRVIKTLKYDGKEVRHSFLR</sequence>
<gene>
    <name evidence="1" type="ORF">EZS27_019745</name>
</gene>
<proteinExistence type="predicted"/>
<protein>
    <submittedName>
        <fullName evidence="1">Uncharacterized protein</fullName>
    </submittedName>
</protein>
<organism evidence="1">
    <name type="scientific">termite gut metagenome</name>
    <dbReference type="NCBI Taxonomy" id="433724"/>
    <lineage>
        <taxon>unclassified sequences</taxon>
        <taxon>metagenomes</taxon>
        <taxon>organismal metagenomes</taxon>
    </lineage>
</organism>
<evidence type="ECO:0000313" key="1">
    <source>
        <dbReference type="EMBL" id="KAA6331671.1"/>
    </source>
</evidence>
<comment type="caution">
    <text evidence="1">The sequence shown here is derived from an EMBL/GenBank/DDBJ whole genome shotgun (WGS) entry which is preliminary data.</text>
</comment>
<accession>A0A5J4RFL1</accession>